<organism evidence="1 2">
    <name type="scientific">Corchorus olitorius</name>
    <dbReference type="NCBI Taxonomy" id="93759"/>
    <lineage>
        <taxon>Eukaryota</taxon>
        <taxon>Viridiplantae</taxon>
        <taxon>Streptophyta</taxon>
        <taxon>Embryophyta</taxon>
        <taxon>Tracheophyta</taxon>
        <taxon>Spermatophyta</taxon>
        <taxon>Magnoliopsida</taxon>
        <taxon>eudicotyledons</taxon>
        <taxon>Gunneridae</taxon>
        <taxon>Pentapetalae</taxon>
        <taxon>rosids</taxon>
        <taxon>malvids</taxon>
        <taxon>Malvales</taxon>
        <taxon>Malvaceae</taxon>
        <taxon>Grewioideae</taxon>
        <taxon>Apeibeae</taxon>
        <taxon>Corchorus</taxon>
    </lineage>
</organism>
<protein>
    <submittedName>
        <fullName evidence="1">Uncharacterized protein</fullName>
    </submittedName>
</protein>
<comment type="caution">
    <text evidence="1">The sequence shown here is derived from an EMBL/GenBank/DDBJ whole genome shotgun (WGS) entry which is preliminary data.</text>
</comment>
<dbReference type="EMBL" id="AWUE01021780">
    <property type="protein sequence ID" value="OMO61016.1"/>
    <property type="molecule type" value="Genomic_DNA"/>
</dbReference>
<keyword evidence="2" id="KW-1185">Reference proteome</keyword>
<name>A0A1R3GSJ0_9ROSI</name>
<gene>
    <name evidence="1" type="ORF">COLO4_33608</name>
</gene>
<dbReference type="Proteomes" id="UP000187203">
    <property type="component" value="Unassembled WGS sequence"/>
</dbReference>
<sequence length="81" mass="9194">MGDLALLPLHDKWSRILKFCQVTAFQALSIFLIGHNTKRNNLHERVPIFMALLKVEHVKDNQPSSEGLVEDVALKWKANSA</sequence>
<accession>A0A1R3GSJ0</accession>
<dbReference type="AlphaFoldDB" id="A0A1R3GSJ0"/>
<proteinExistence type="predicted"/>
<reference evidence="2" key="1">
    <citation type="submission" date="2013-09" db="EMBL/GenBank/DDBJ databases">
        <title>Corchorus olitorius genome sequencing.</title>
        <authorList>
            <person name="Alam M."/>
            <person name="Haque M.S."/>
            <person name="Islam M.S."/>
            <person name="Emdad E.M."/>
            <person name="Islam M.M."/>
            <person name="Ahmed B."/>
            <person name="Halim A."/>
            <person name="Hossen Q.M.M."/>
            <person name="Hossain M.Z."/>
            <person name="Ahmed R."/>
            <person name="Khan M.M."/>
            <person name="Islam R."/>
            <person name="Rashid M.M."/>
            <person name="Khan S.A."/>
            <person name="Rahman M.S."/>
            <person name="Alam M."/>
            <person name="Yahiya A.S."/>
            <person name="Khan M.S."/>
            <person name="Azam M.S."/>
            <person name="Haque T."/>
            <person name="Lashkar M.Z.H."/>
            <person name="Akhand A.I."/>
            <person name="Morshed G."/>
            <person name="Roy S."/>
            <person name="Uddin K.S."/>
            <person name="Rabeya T."/>
            <person name="Hossain A.S."/>
            <person name="Chowdhury A."/>
            <person name="Snigdha A.R."/>
            <person name="Mortoza M.S."/>
            <person name="Matin S.A."/>
            <person name="Hoque S.M.E."/>
            <person name="Islam M.K."/>
            <person name="Roy D.K."/>
            <person name="Haider R."/>
            <person name="Moosa M.M."/>
            <person name="Elias S.M."/>
            <person name="Hasan A.M."/>
            <person name="Jahan S."/>
            <person name="Shafiuddin M."/>
            <person name="Mahmood N."/>
            <person name="Shommy N.S."/>
        </authorList>
    </citation>
    <scope>NUCLEOTIDE SEQUENCE [LARGE SCALE GENOMIC DNA]</scope>
    <source>
        <strain evidence="2">cv. O-4</strain>
    </source>
</reference>
<evidence type="ECO:0000313" key="2">
    <source>
        <dbReference type="Proteomes" id="UP000187203"/>
    </source>
</evidence>
<evidence type="ECO:0000313" key="1">
    <source>
        <dbReference type="EMBL" id="OMO61016.1"/>
    </source>
</evidence>